<accession>A0A4Y2IVV7</accession>
<name>A0A4Y2IVV7_ARAVE</name>
<organism evidence="1 2">
    <name type="scientific">Araneus ventricosus</name>
    <name type="common">Orbweaver spider</name>
    <name type="synonym">Epeira ventricosa</name>
    <dbReference type="NCBI Taxonomy" id="182803"/>
    <lineage>
        <taxon>Eukaryota</taxon>
        <taxon>Metazoa</taxon>
        <taxon>Ecdysozoa</taxon>
        <taxon>Arthropoda</taxon>
        <taxon>Chelicerata</taxon>
        <taxon>Arachnida</taxon>
        <taxon>Araneae</taxon>
        <taxon>Araneomorphae</taxon>
        <taxon>Entelegynae</taxon>
        <taxon>Araneoidea</taxon>
        <taxon>Araneidae</taxon>
        <taxon>Araneus</taxon>
    </lineage>
</organism>
<sequence>MYQTWMNKSRLYLKESSDLLKVPDFAWYARQVEKGNAFRRIGDEIYVYARSQQNTRNQLHRRETRFGTRFQTRVLIKIGTRDGYRWKDVVGTDAPVLVSHSSPPWFGHGPRLKVSRLGLGSRFELFSPRLLSKFYFVRDPLPSRSRPFRIVRVISSVGVRTFPNMVFRNPVPNQSSHQGR</sequence>
<protein>
    <submittedName>
        <fullName evidence="1">Uncharacterized protein</fullName>
    </submittedName>
</protein>
<dbReference type="EMBL" id="BGPR01002967">
    <property type="protein sequence ID" value="GBM81785.1"/>
    <property type="molecule type" value="Genomic_DNA"/>
</dbReference>
<dbReference type="AlphaFoldDB" id="A0A4Y2IVV7"/>
<evidence type="ECO:0000313" key="1">
    <source>
        <dbReference type="EMBL" id="GBM81785.1"/>
    </source>
</evidence>
<comment type="caution">
    <text evidence="1">The sequence shown here is derived from an EMBL/GenBank/DDBJ whole genome shotgun (WGS) entry which is preliminary data.</text>
</comment>
<reference evidence="1 2" key="1">
    <citation type="journal article" date="2019" name="Sci. Rep.">
        <title>Orb-weaving spider Araneus ventricosus genome elucidates the spidroin gene catalogue.</title>
        <authorList>
            <person name="Kono N."/>
            <person name="Nakamura H."/>
            <person name="Ohtoshi R."/>
            <person name="Moran D.A.P."/>
            <person name="Shinohara A."/>
            <person name="Yoshida Y."/>
            <person name="Fujiwara M."/>
            <person name="Mori M."/>
            <person name="Tomita M."/>
            <person name="Arakawa K."/>
        </authorList>
    </citation>
    <scope>NUCLEOTIDE SEQUENCE [LARGE SCALE GENOMIC DNA]</scope>
</reference>
<keyword evidence="2" id="KW-1185">Reference proteome</keyword>
<proteinExistence type="predicted"/>
<dbReference type="Proteomes" id="UP000499080">
    <property type="component" value="Unassembled WGS sequence"/>
</dbReference>
<evidence type="ECO:0000313" key="2">
    <source>
        <dbReference type="Proteomes" id="UP000499080"/>
    </source>
</evidence>
<gene>
    <name evidence="1" type="ORF">AVEN_106607_1</name>
</gene>